<evidence type="ECO:0000313" key="2">
    <source>
        <dbReference type="Proteomes" id="UP000198379"/>
    </source>
</evidence>
<evidence type="ECO:0000313" key="1">
    <source>
        <dbReference type="EMBL" id="SNR49487.1"/>
    </source>
</evidence>
<dbReference type="RefSeq" id="WP_089370689.1">
    <property type="nucleotide sequence ID" value="NZ_BMEP01000003.1"/>
</dbReference>
<keyword evidence="2" id="KW-1185">Reference proteome</keyword>
<dbReference type="Proteomes" id="UP000198379">
    <property type="component" value="Unassembled WGS sequence"/>
</dbReference>
<dbReference type="EMBL" id="FZNY01000001">
    <property type="protein sequence ID" value="SNR49487.1"/>
    <property type="molecule type" value="Genomic_DNA"/>
</dbReference>
<accession>A0A238WSI0</accession>
<dbReference type="OrthoDB" id="1163663at2"/>
<organism evidence="1 2">
    <name type="scientific">Dokdonia pacifica</name>
    <dbReference type="NCBI Taxonomy" id="1627892"/>
    <lineage>
        <taxon>Bacteria</taxon>
        <taxon>Pseudomonadati</taxon>
        <taxon>Bacteroidota</taxon>
        <taxon>Flavobacteriia</taxon>
        <taxon>Flavobacteriales</taxon>
        <taxon>Flavobacteriaceae</taxon>
        <taxon>Dokdonia</taxon>
    </lineage>
</organism>
<reference evidence="1 2" key="1">
    <citation type="submission" date="2017-06" db="EMBL/GenBank/DDBJ databases">
        <authorList>
            <person name="Kim H.J."/>
            <person name="Triplett B.A."/>
        </authorList>
    </citation>
    <scope>NUCLEOTIDE SEQUENCE [LARGE SCALE GENOMIC DNA]</scope>
    <source>
        <strain evidence="1 2">DSM 25597</strain>
    </source>
</reference>
<sequence length="139" mass="15471">MTSGLRKTHKIMWMVLGLLGAVLIVLSINSVKEPLGIDNEIITSKTQKGAVPVENNAQLYASIEELATVNKLQIVIKKPLKSAATSVYTVDENQERSTFIGSIDNKGLYTFDIEKTVKKIQLYDGIKKSVIYNIDLSWE</sequence>
<protein>
    <submittedName>
        <fullName evidence="1">Uncharacterized protein</fullName>
    </submittedName>
</protein>
<proteinExistence type="predicted"/>
<gene>
    <name evidence="1" type="ORF">SAMN06265376_1011437</name>
</gene>
<name>A0A238WSI0_9FLAO</name>
<dbReference type="AlphaFoldDB" id="A0A238WSI0"/>